<keyword evidence="3" id="KW-1185">Reference proteome</keyword>
<dbReference type="EMBL" id="PDKV01000007">
    <property type="protein sequence ID" value="PIB79534.1"/>
    <property type="molecule type" value="Genomic_DNA"/>
</dbReference>
<evidence type="ECO:0000313" key="1">
    <source>
        <dbReference type="EMBL" id="ORV10927.1"/>
    </source>
</evidence>
<dbReference type="AlphaFoldDB" id="A0A1X1RPG7"/>
<evidence type="ECO:0000313" key="3">
    <source>
        <dbReference type="Proteomes" id="UP000193907"/>
    </source>
</evidence>
<dbReference type="InterPro" id="IPR027417">
    <property type="entry name" value="P-loop_NTPase"/>
</dbReference>
<evidence type="ECO:0000313" key="4">
    <source>
        <dbReference type="Proteomes" id="UP000230971"/>
    </source>
</evidence>
<reference evidence="1 3" key="1">
    <citation type="submission" date="2016-01" db="EMBL/GenBank/DDBJ databases">
        <title>The new phylogeny of the genus Mycobacterium.</title>
        <authorList>
            <person name="Tarcisio F."/>
            <person name="Conor M."/>
            <person name="Antonella G."/>
            <person name="Elisabetta G."/>
            <person name="Giulia F.S."/>
            <person name="Sara T."/>
            <person name="Anna F."/>
            <person name="Clotilde B."/>
            <person name="Roberto B."/>
            <person name="Veronica D.S."/>
            <person name="Fabio R."/>
            <person name="Monica P."/>
            <person name="Olivier J."/>
            <person name="Enrico T."/>
            <person name="Nicola S."/>
        </authorList>
    </citation>
    <scope>NUCLEOTIDE SEQUENCE [LARGE SCALE GENOMIC DNA]</scope>
    <source>
        <strain evidence="1 3">DSM 44243</strain>
    </source>
</reference>
<dbReference type="OrthoDB" id="1649389at2"/>
<dbReference type="STRING" id="28045.AWB95_14010"/>
<name>A0A1X1RPG7_MYCCE</name>
<comment type="caution">
    <text evidence="1">The sequence shown here is derived from an EMBL/GenBank/DDBJ whole genome shotgun (WGS) entry which is preliminary data.</text>
</comment>
<dbReference type="Gene3D" id="3.40.50.300">
    <property type="entry name" value="P-loop containing nucleotide triphosphate hydrolases"/>
    <property type="match status" value="1"/>
</dbReference>
<reference evidence="2 4" key="2">
    <citation type="journal article" date="2017" name="Infect. Genet. Evol.">
        <title>The new phylogeny of the genus Mycobacterium: The old and the news.</title>
        <authorList>
            <person name="Tortoli E."/>
            <person name="Fedrizzi T."/>
            <person name="Meehan C.J."/>
            <person name="Trovato A."/>
            <person name="Grottola A."/>
            <person name="Giacobazzi E."/>
            <person name="Serpini G.F."/>
            <person name="Tagliazucchi S."/>
            <person name="Fabio A."/>
            <person name="Bettua C."/>
            <person name="Bertorelli R."/>
            <person name="Frascaro F."/>
            <person name="De Sanctis V."/>
            <person name="Pecorari M."/>
            <person name="Jousson O."/>
            <person name="Segata N."/>
            <person name="Cirillo D.M."/>
        </authorList>
    </citation>
    <scope>NUCLEOTIDE SEQUENCE [LARGE SCALE GENOMIC DNA]</scope>
    <source>
        <strain evidence="2 4">NCTC 12882</strain>
    </source>
</reference>
<sequence>MRPTGQVVLRPRVDVALSRATTRGGDELSLPEPISQLRAQFSDRGELERHVVDSSDQTVEETVAWVRDGLERDAYLLPR</sequence>
<gene>
    <name evidence="1" type="ORF">AWB95_14010</name>
    <name evidence="2" type="ORF">CQY23_08155</name>
</gene>
<dbReference type="RefSeq" id="WP_062541149.1">
    <property type="nucleotide sequence ID" value="NZ_BBUN01000330.1"/>
</dbReference>
<protein>
    <submittedName>
        <fullName evidence="1">Uncharacterized protein</fullName>
    </submittedName>
</protein>
<evidence type="ECO:0000313" key="2">
    <source>
        <dbReference type="EMBL" id="PIB79534.1"/>
    </source>
</evidence>
<accession>A0A1X1RPG7</accession>
<organism evidence="1 3">
    <name type="scientific">Mycobacterium celatum</name>
    <dbReference type="NCBI Taxonomy" id="28045"/>
    <lineage>
        <taxon>Bacteria</taxon>
        <taxon>Bacillati</taxon>
        <taxon>Actinomycetota</taxon>
        <taxon>Actinomycetes</taxon>
        <taxon>Mycobacteriales</taxon>
        <taxon>Mycobacteriaceae</taxon>
        <taxon>Mycobacterium</taxon>
    </lineage>
</organism>
<dbReference type="EMBL" id="LQOM01000031">
    <property type="protein sequence ID" value="ORV10927.1"/>
    <property type="molecule type" value="Genomic_DNA"/>
</dbReference>
<dbReference type="Proteomes" id="UP000230971">
    <property type="component" value="Unassembled WGS sequence"/>
</dbReference>
<proteinExistence type="predicted"/>
<dbReference type="Proteomes" id="UP000193907">
    <property type="component" value="Unassembled WGS sequence"/>
</dbReference>